<keyword evidence="4 7" id="KW-0479">Metal-binding</keyword>
<keyword evidence="7" id="KW-0408">Iron</keyword>
<dbReference type="InterPro" id="IPR036396">
    <property type="entry name" value="Cyt_P450_sf"/>
</dbReference>
<organism evidence="8 9">
    <name type="scientific">Salix suchowensis</name>
    <dbReference type="NCBI Taxonomy" id="1278906"/>
    <lineage>
        <taxon>Eukaryota</taxon>
        <taxon>Viridiplantae</taxon>
        <taxon>Streptophyta</taxon>
        <taxon>Embryophyta</taxon>
        <taxon>Tracheophyta</taxon>
        <taxon>Spermatophyta</taxon>
        <taxon>Magnoliopsida</taxon>
        <taxon>eudicotyledons</taxon>
        <taxon>Gunneridae</taxon>
        <taxon>Pentapetalae</taxon>
        <taxon>rosids</taxon>
        <taxon>fabids</taxon>
        <taxon>Malpighiales</taxon>
        <taxon>Salicaceae</taxon>
        <taxon>Saliceae</taxon>
        <taxon>Salix</taxon>
    </lineage>
</organism>
<name>A0ABQ9B2K6_9ROSI</name>
<evidence type="ECO:0000313" key="8">
    <source>
        <dbReference type="EMBL" id="KAJ6370738.1"/>
    </source>
</evidence>
<evidence type="ECO:0000313" key="9">
    <source>
        <dbReference type="Proteomes" id="UP001141253"/>
    </source>
</evidence>
<evidence type="ECO:0000256" key="2">
    <source>
        <dbReference type="ARBA" id="ARBA00004167"/>
    </source>
</evidence>
<proteinExistence type="inferred from homology"/>
<dbReference type="EMBL" id="JAPFFI010000013">
    <property type="protein sequence ID" value="KAJ6370738.1"/>
    <property type="molecule type" value="Genomic_DNA"/>
</dbReference>
<evidence type="ECO:0000256" key="5">
    <source>
        <dbReference type="ARBA" id="ARBA00022989"/>
    </source>
</evidence>
<keyword evidence="7" id="KW-0349">Heme</keyword>
<keyword evidence="7" id="KW-0503">Monooxygenase</keyword>
<gene>
    <name evidence="8" type="ORF">OIU77_001280</name>
</gene>
<dbReference type="PRINTS" id="PR00463">
    <property type="entry name" value="EP450I"/>
</dbReference>
<dbReference type="PRINTS" id="PR00385">
    <property type="entry name" value="P450"/>
</dbReference>
<dbReference type="PANTHER" id="PTHR24298:SF800">
    <property type="entry name" value="CYTOCHROME P450 89A2-RELATED"/>
    <property type="match status" value="1"/>
</dbReference>
<reference evidence="8" key="2">
    <citation type="journal article" date="2023" name="Int. J. Mol. Sci.">
        <title>De Novo Assembly and Annotation of 11 Diverse Shrub Willow (Salix) Genomes Reveals Novel Gene Organization in Sex-Linked Regions.</title>
        <authorList>
            <person name="Hyden B."/>
            <person name="Feng K."/>
            <person name="Yates T.B."/>
            <person name="Jawdy S."/>
            <person name="Cereghino C."/>
            <person name="Smart L.B."/>
            <person name="Muchero W."/>
        </authorList>
    </citation>
    <scope>NUCLEOTIDE SEQUENCE</scope>
    <source>
        <tissue evidence="8">Shoot tip</tissue>
    </source>
</reference>
<sequence length="321" mass="37428">MCFGDKLDENQIKKIEEVEHQLLVNLHKFSILNFCPRVTKIVLRKRWEELFRLLKCQEDVLIPFIRERKKAKEKRWREPNMEDSKDESVLSYVDTLLDLQLPDENRKLNELEIVSLCSEFLSGGTDTTTTTLQWIMANLVKYPQIQEKLFMEIKGVVGEEKIQEDDLQRIPYLKAVVLEGLRRHPPSHFMPPHAVTEDVVVGEYVIPKEAAIIINAAEMGWDPKVWEDPMSFNPSRFLNKEGETFDMTGRREIKMMPFGVGRRICPGYALSMLHLEYFVANLVSKFEWKAVDGDDVDLSEKHEFTMVMKNPLQAQLSLRSK</sequence>
<evidence type="ECO:0000256" key="6">
    <source>
        <dbReference type="ARBA" id="ARBA00023136"/>
    </source>
</evidence>
<reference evidence="8" key="1">
    <citation type="submission" date="2022-10" db="EMBL/GenBank/DDBJ databases">
        <authorList>
            <person name="Hyden B.L."/>
            <person name="Feng K."/>
            <person name="Yates T."/>
            <person name="Jawdy S."/>
            <person name="Smart L.B."/>
            <person name="Muchero W."/>
        </authorList>
    </citation>
    <scope>NUCLEOTIDE SEQUENCE</scope>
    <source>
        <tissue evidence="8">Shoot tip</tissue>
    </source>
</reference>
<keyword evidence="6" id="KW-0472">Membrane</keyword>
<comment type="caution">
    <text evidence="8">The sequence shown here is derived from an EMBL/GenBank/DDBJ whole genome shotgun (WGS) entry which is preliminary data.</text>
</comment>
<dbReference type="PANTHER" id="PTHR24298">
    <property type="entry name" value="FLAVONOID 3'-MONOOXYGENASE-RELATED"/>
    <property type="match status" value="1"/>
</dbReference>
<accession>A0ABQ9B2K6</accession>
<evidence type="ECO:0000256" key="7">
    <source>
        <dbReference type="RuleBase" id="RU000461"/>
    </source>
</evidence>
<keyword evidence="5" id="KW-1133">Transmembrane helix</keyword>
<keyword evidence="7" id="KW-0560">Oxidoreductase</keyword>
<dbReference type="Proteomes" id="UP001141253">
    <property type="component" value="Chromosome 17"/>
</dbReference>
<dbReference type="SUPFAM" id="SSF48264">
    <property type="entry name" value="Cytochrome P450"/>
    <property type="match status" value="1"/>
</dbReference>
<comment type="cofactor">
    <cofactor evidence="1">
        <name>heme</name>
        <dbReference type="ChEBI" id="CHEBI:30413"/>
    </cofactor>
</comment>
<keyword evidence="3" id="KW-0812">Transmembrane</keyword>
<comment type="similarity">
    <text evidence="7">Belongs to the cytochrome P450 family.</text>
</comment>
<dbReference type="InterPro" id="IPR017972">
    <property type="entry name" value="Cyt_P450_CS"/>
</dbReference>
<dbReference type="Gene3D" id="1.10.630.10">
    <property type="entry name" value="Cytochrome P450"/>
    <property type="match status" value="1"/>
</dbReference>
<dbReference type="PROSITE" id="PS00086">
    <property type="entry name" value="CYTOCHROME_P450"/>
    <property type="match status" value="1"/>
</dbReference>
<evidence type="ECO:0008006" key="10">
    <source>
        <dbReference type="Google" id="ProtNLM"/>
    </source>
</evidence>
<evidence type="ECO:0000256" key="3">
    <source>
        <dbReference type="ARBA" id="ARBA00022692"/>
    </source>
</evidence>
<dbReference type="InterPro" id="IPR002401">
    <property type="entry name" value="Cyt_P450_E_grp-I"/>
</dbReference>
<keyword evidence="9" id="KW-1185">Reference proteome</keyword>
<comment type="subcellular location">
    <subcellularLocation>
        <location evidence="2">Membrane</location>
        <topology evidence="2">Single-pass membrane protein</topology>
    </subcellularLocation>
</comment>
<dbReference type="InterPro" id="IPR051103">
    <property type="entry name" value="Plant_metabolite_P450s"/>
</dbReference>
<protein>
    <recommendedName>
        <fullName evidence="10">Cytochrome P450</fullName>
    </recommendedName>
</protein>
<dbReference type="InterPro" id="IPR001128">
    <property type="entry name" value="Cyt_P450"/>
</dbReference>
<dbReference type="Pfam" id="PF00067">
    <property type="entry name" value="p450"/>
    <property type="match status" value="1"/>
</dbReference>
<evidence type="ECO:0000256" key="1">
    <source>
        <dbReference type="ARBA" id="ARBA00001971"/>
    </source>
</evidence>
<evidence type="ECO:0000256" key="4">
    <source>
        <dbReference type="ARBA" id="ARBA00022723"/>
    </source>
</evidence>